<gene>
    <name evidence="1" type="ORF">LSH36_2g03004</name>
</gene>
<proteinExistence type="predicted"/>
<organism evidence="1 2">
    <name type="scientific">Paralvinella palmiformis</name>
    <dbReference type="NCBI Taxonomy" id="53620"/>
    <lineage>
        <taxon>Eukaryota</taxon>
        <taxon>Metazoa</taxon>
        <taxon>Spiralia</taxon>
        <taxon>Lophotrochozoa</taxon>
        <taxon>Annelida</taxon>
        <taxon>Polychaeta</taxon>
        <taxon>Sedentaria</taxon>
        <taxon>Canalipalpata</taxon>
        <taxon>Terebellida</taxon>
        <taxon>Terebelliformia</taxon>
        <taxon>Alvinellidae</taxon>
        <taxon>Paralvinella</taxon>
    </lineage>
</organism>
<dbReference type="SUPFAM" id="SSF48371">
    <property type="entry name" value="ARM repeat"/>
    <property type="match status" value="1"/>
</dbReference>
<dbReference type="AlphaFoldDB" id="A0AAD9NHJ5"/>
<accession>A0AAD9NHJ5</accession>
<evidence type="ECO:0000313" key="1">
    <source>
        <dbReference type="EMBL" id="KAK2170527.1"/>
    </source>
</evidence>
<protein>
    <submittedName>
        <fullName evidence="1">Uncharacterized protein</fullName>
    </submittedName>
</protein>
<evidence type="ECO:0000313" key="2">
    <source>
        <dbReference type="Proteomes" id="UP001208570"/>
    </source>
</evidence>
<dbReference type="InterPro" id="IPR016024">
    <property type="entry name" value="ARM-type_fold"/>
</dbReference>
<sequence>MDPDVGLEYIVQNEEFASKLASGLDTDNRTVKKQLFGLLSDLTSYSPPDGYQRVLDALQYYKVKLSRDNKHNWRRVHFISV</sequence>
<dbReference type="InterPro" id="IPR011989">
    <property type="entry name" value="ARM-like"/>
</dbReference>
<keyword evidence="2" id="KW-1185">Reference proteome</keyword>
<dbReference type="PANTHER" id="PTHR46345">
    <property type="entry name" value="INVERTED FORMIN-2"/>
    <property type="match status" value="1"/>
</dbReference>
<name>A0AAD9NHJ5_9ANNE</name>
<dbReference type="Proteomes" id="UP001208570">
    <property type="component" value="Unassembled WGS sequence"/>
</dbReference>
<dbReference type="PANTHER" id="PTHR46345:SF8">
    <property type="entry name" value="FORMIN 3, ISOFORM B"/>
    <property type="match status" value="1"/>
</dbReference>
<dbReference type="EMBL" id="JAODUP010000002">
    <property type="protein sequence ID" value="KAK2170527.1"/>
    <property type="molecule type" value="Genomic_DNA"/>
</dbReference>
<comment type="caution">
    <text evidence="1">The sequence shown here is derived from an EMBL/GenBank/DDBJ whole genome shotgun (WGS) entry which is preliminary data.</text>
</comment>
<dbReference type="Gene3D" id="1.25.10.10">
    <property type="entry name" value="Leucine-rich Repeat Variant"/>
    <property type="match status" value="1"/>
</dbReference>
<reference evidence="1" key="1">
    <citation type="journal article" date="2023" name="Mol. Biol. Evol.">
        <title>Third-Generation Sequencing Reveals the Adaptive Role of the Epigenome in Three Deep-Sea Polychaetes.</title>
        <authorList>
            <person name="Perez M."/>
            <person name="Aroh O."/>
            <person name="Sun Y."/>
            <person name="Lan Y."/>
            <person name="Juniper S.K."/>
            <person name="Young C.R."/>
            <person name="Angers B."/>
            <person name="Qian P.Y."/>
        </authorList>
    </citation>
    <scope>NUCLEOTIDE SEQUENCE</scope>
    <source>
        <strain evidence="1">P08H-3</strain>
    </source>
</reference>